<sequence>MKIKPMSSKELNEFGKTFAVGFATGIEKSKRRMNMERIEAAEELLEDMKECFLDGTPLRIEENDFNLVSWLVEEVKRKNK</sequence>
<name>A0A2B9DXQ8_BACCE</name>
<evidence type="ECO:0000313" key="1">
    <source>
        <dbReference type="EMBL" id="PGM92286.1"/>
    </source>
</evidence>
<dbReference type="RefSeq" id="WP_098777546.1">
    <property type="nucleotide sequence ID" value="NZ_NUHO01000062.1"/>
</dbReference>
<organism evidence="1 2">
    <name type="scientific">Bacillus cereus</name>
    <dbReference type="NCBI Taxonomy" id="1396"/>
    <lineage>
        <taxon>Bacteria</taxon>
        <taxon>Bacillati</taxon>
        <taxon>Bacillota</taxon>
        <taxon>Bacilli</taxon>
        <taxon>Bacillales</taxon>
        <taxon>Bacillaceae</taxon>
        <taxon>Bacillus</taxon>
        <taxon>Bacillus cereus group</taxon>
    </lineage>
</organism>
<comment type="caution">
    <text evidence="1">The sequence shown here is derived from an EMBL/GenBank/DDBJ whole genome shotgun (WGS) entry which is preliminary data.</text>
</comment>
<accession>A0A2B9DXQ8</accession>
<dbReference type="Proteomes" id="UP000222054">
    <property type="component" value="Unassembled WGS sequence"/>
</dbReference>
<proteinExistence type="predicted"/>
<protein>
    <submittedName>
        <fullName evidence="1">Uncharacterized protein</fullName>
    </submittedName>
</protein>
<dbReference type="EMBL" id="NUHO01000062">
    <property type="protein sequence ID" value="PGM92286.1"/>
    <property type="molecule type" value="Genomic_DNA"/>
</dbReference>
<gene>
    <name evidence="1" type="ORF">CN958_15975</name>
</gene>
<evidence type="ECO:0000313" key="2">
    <source>
        <dbReference type="Proteomes" id="UP000222054"/>
    </source>
</evidence>
<reference evidence="1 2" key="1">
    <citation type="submission" date="2017-09" db="EMBL/GenBank/DDBJ databases">
        <title>Large-scale bioinformatics analysis of Bacillus genomes uncovers conserved roles of natural products in bacterial physiology.</title>
        <authorList>
            <consortium name="Agbiome Team Llc"/>
            <person name="Bleich R.M."/>
            <person name="Grubbs K.J."/>
            <person name="Santa Maria K.C."/>
            <person name="Allen S.E."/>
            <person name="Farag S."/>
            <person name="Shank E.A."/>
            <person name="Bowers A."/>
        </authorList>
    </citation>
    <scope>NUCLEOTIDE SEQUENCE [LARGE SCALE GENOMIC DNA]</scope>
    <source>
        <strain evidence="1 2">AFS053130</strain>
    </source>
</reference>
<dbReference type="AlphaFoldDB" id="A0A2B9DXQ8"/>